<evidence type="ECO:0000256" key="1">
    <source>
        <dbReference type="ARBA" id="ARBA00004514"/>
    </source>
</evidence>
<evidence type="ECO:0000256" key="5">
    <source>
        <dbReference type="SAM" id="MobiDB-lite"/>
    </source>
</evidence>
<feature type="compositionally biased region" description="Basic and acidic residues" evidence="5">
    <location>
        <begin position="199"/>
        <end position="215"/>
    </location>
</feature>
<dbReference type="SUPFAM" id="SSF47986">
    <property type="entry name" value="DEATH domain"/>
    <property type="match status" value="1"/>
</dbReference>
<keyword evidence="3" id="KW-0399">Innate immunity</keyword>
<dbReference type="InterPro" id="IPR004020">
    <property type="entry name" value="DAPIN"/>
</dbReference>
<evidence type="ECO:0000256" key="2">
    <source>
        <dbReference type="ARBA" id="ARBA00022490"/>
    </source>
</evidence>
<dbReference type="PANTHER" id="PTHR46985:SF2">
    <property type="entry name" value="APOPTOSIS-ASSOCIATED SPECK-LIKE PROTEIN CONTAINING A CARD"/>
    <property type="match status" value="1"/>
</dbReference>
<dbReference type="InterPro" id="IPR051249">
    <property type="entry name" value="NLRP_Inflammasome"/>
</dbReference>
<evidence type="ECO:0000313" key="8">
    <source>
        <dbReference type="Proteomes" id="UP001482620"/>
    </source>
</evidence>
<proteinExistence type="predicted"/>
<keyword evidence="8" id="KW-1185">Reference proteome</keyword>
<name>A0ABV0VIF6_9TELE</name>
<accession>A0ABV0VIF6</accession>
<feature type="region of interest" description="Disordered" evidence="5">
    <location>
        <begin position="199"/>
        <end position="238"/>
    </location>
</feature>
<keyword evidence="2" id="KW-0963">Cytoplasm</keyword>
<gene>
    <name evidence="7" type="ORF">ILYODFUR_030215</name>
</gene>
<evidence type="ECO:0000256" key="3">
    <source>
        <dbReference type="ARBA" id="ARBA00022588"/>
    </source>
</evidence>
<dbReference type="Pfam" id="PF02758">
    <property type="entry name" value="PYRIN"/>
    <property type="match status" value="2"/>
</dbReference>
<dbReference type="PROSITE" id="PS51830">
    <property type="entry name" value="FIIND"/>
    <property type="match status" value="1"/>
</dbReference>
<evidence type="ECO:0000313" key="7">
    <source>
        <dbReference type="EMBL" id="MEQ2257027.1"/>
    </source>
</evidence>
<dbReference type="Proteomes" id="UP001482620">
    <property type="component" value="Unassembled WGS sequence"/>
</dbReference>
<reference evidence="7 8" key="1">
    <citation type="submission" date="2021-06" db="EMBL/GenBank/DDBJ databases">
        <authorList>
            <person name="Palmer J.M."/>
        </authorList>
    </citation>
    <scope>NUCLEOTIDE SEQUENCE [LARGE SCALE GENOMIC DNA]</scope>
    <source>
        <strain evidence="8">if_2019</strain>
        <tissue evidence="7">Muscle</tissue>
    </source>
</reference>
<keyword evidence="4" id="KW-0391">Immunity</keyword>
<dbReference type="PANTHER" id="PTHR46985">
    <property type="entry name" value="NACHT, LRR AND PYD DOMAINS-CONTAINING PROTEIN 1"/>
    <property type="match status" value="1"/>
</dbReference>
<dbReference type="SMART" id="SM01289">
    <property type="entry name" value="PYRIN"/>
    <property type="match status" value="2"/>
</dbReference>
<evidence type="ECO:0000256" key="4">
    <source>
        <dbReference type="ARBA" id="ARBA00022859"/>
    </source>
</evidence>
<sequence length="448" mass="51281">MESVIKLLLDMLDPLTLRDLKDIQNILSWDQCNSPYLSVSCWLLGMKADLQDTVVLMVQTYTSHPVDIMVEVFKRMKRADLEFAVTKTTEKKPFESKRTSALIRKVATMAAVKKLLLETLNCLNHGEFEVFKRLLQRKDDQEDFSVSETWTEIQSRKDLVNVMVGELGPRSVEKTRKIFMDMNITGLLKMFPETSFGMKEKPSSLDPVDGGRAEQDSSSWTRVDPEVDGTSPDEAPTYSLQSEAGRFECSVSGLRWVCKEKVDFRYRFCSWDGHMVRMESRGYRPAGPLMDITVLTGKMMEVQLPHWICIDDVPELLDNFAVLHVNDCGDVLEKVTQVTATHVSLTEPVFCMLAALINSLFPPRITCCNTLIYYQPKTPFLKLHVYLIPPDPALKQVIIYLFLSSHHLSTINVLLRLKSLFSRELEKKLVEPDDIQHNNSFCRLDLNQ</sequence>
<protein>
    <recommendedName>
        <fullName evidence="6">FIIND domain-containing protein</fullName>
    </recommendedName>
</protein>
<dbReference type="Gene3D" id="1.10.533.10">
    <property type="entry name" value="Death Domain, Fas"/>
    <property type="match status" value="2"/>
</dbReference>
<dbReference type="EMBL" id="JAHRIQ010108710">
    <property type="protein sequence ID" value="MEQ2257027.1"/>
    <property type="molecule type" value="Genomic_DNA"/>
</dbReference>
<comment type="caution">
    <text evidence="7">The sequence shown here is derived from an EMBL/GenBank/DDBJ whole genome shotgun (WGS) entry which is preliminary data.</text>
</comment>
<comment type="subcellular location">
    <subcellularLocation>
        <location evidence="1">Cytoplasm</location>
        <location evidence="1">Cytosol</location>
    </subcellularLocation>
</comment>
<dbReference type="InterPro" id="IPR025307">
    <property type="entry name" value="FIIND_dom"/>
</dbReference>
<dbReference type="InterPro" id="IPR011029">
    <property type="entry name" value="DEATH-like_dom_sf"/>
</dbReference>
<organism evidence="7 8">
    <name type="scientific">Ilyodon furcidens</name>
    <name type="common">goldbreast splitfin</name>
    <dbReference type="NCBI Taxonomy" id="33524"/>
    <lineage>
        <taxon>Eukaryota</taxon>
        <taxon>Metazoa</taxon>
        <taxon>Chordata</taxon>
        <taxon>Craniata</taxon>
        <taxon>Vertebrata</taxon>
        <taxon>Euteleostomi</taxon>
        <taxon>Actinopterygii</taxon>
        <taxon>Neopterygii</taxon>
        <taxon>Teleostei</taxon>
        <taxon>Neoteleostei</taxon>
        <taxon>Acanthomorphata</taxon>
        <taxon>Ovalentaria</taxon>
        <taxon>Atherinomorphae</taxon>
        <taxon>Cyprinodontiformes</taxon>
        <taxon>Goodeidae</taxon>
        <taxon>Ilyodon</taxon>
    </lineage>
</organism>
<evidence type="ECO:0000259" key="6">
    <source>
        <dbReference type="PROSITE" id="PS51830"/>
    </source>
</evidence>
<dbReference type="Pfam" id="PF13553">
    <property type="entry name" value="FIIND"/>
    <property type="match status" value="1"/>
</dbReference>
<feature type="domain" description="FIIND" evidence="6">
    <location>
        <begin position="216"/>
        <end position="448"/>
    </location>
</feature>